<feature type="region of interest" description="Disordered" evidence="7">
    <location>
        <begin position="1"/>
        <end position="46"/>
    </location>
</feature>
<dbReference type="Pfam" id="PF00521">
    <property type="entry name" value="DNA_topoisoIV"/>
    <property type="match status" value="1"/>
</dbReference>
<dbReference type="NCBIfam" id="NF007209">
    <property type="entry name" value="PRK09631.1"/>
    <property type="match status" value="1"/>
</dbReference>
<sequence length="1048" mass="115515">MAEEKDIIGREEPLNEDASTPETADEAADETPAAGPQGKAGKFDRLTQDEGGVRKLTGMYKNWFLDYASYVILERAVPHVEDGLKPVQRRILHAMKVVDDGRYNKVANIVGQTMQYHPHGDASIKDALVQLGQKDLLIDCQGNWGNILTGDEAAAGRYIEARLSKFANEVVFNKKTTEWMLTYDGRKEEPVTLPIKFPLLLAQGSDGIAVGLASKILPHNFVELINACIAHLQGREFQLYPDFPTGGMADVSRYNDGLRGGAVKVRAKISKIDKRTLAITEIPYTTTTESIKDSIIKANDKGKIKIKKVDDNTADRVEIVIQVSPDESSDKTIDALYAFTDCEVSIAPNACLIWEDKPHFLGVSEILRRSAEHTKWLLGRELEIRLGELNEAWHAASLERIFIENKLYQLIEGSKSREEAYAAVDKGLEPFKKLLRREVTLSDVQRLTELKFIRISRYDSDKADNEIRQIEEDIKSTQYDLNHLTEYAVAYYERIRDKYGKGRERRTELREFDNIEATKVAVTNAKLYVDRAEGFFGIGKSMKDAELVCDCSDIDDVIVFTKDGRYVITKVSDKAFFEKGIYYIGVFKRNDERTIYNVLYRDGKNGPIMMKRCAIKAITRDKEYDITKGTPKSEILYMSVNPNGEAEVLKIYFKPRPRLKKVIVDLDFSTLAIKGRQSQGNLFSRYGIHKIVLKERGTSTLGGQNVWFDEDVRRLNADGRGTLLGEFKGDDKIIVWTSKNQYYITGYDLGQHFPDETVRVSRYEADRIYSVCYYDRSQQYYYMKRFTAEMSDKMQFFLDEEGQADLVAVTERTGAKLEITYKGAHASRPADEIDVDEFVGVKSHRAKGKRLTTYDVAALRFIEPELPPEPEPEPSDDDGDDVPDDTPSGGGASGGAQGGSGNGADNGAVGGSNGDAADRGAIDAAALSGGVGSAVSSGANSATAGPAFAPASSAAETPSAPGVPAGSAPARNRPAADGVPAAKDNPAAKDDSAVKDNPAAKASAPKKTPASPAGLPRTGTTSGGVEFEIERAKGDADEVIDPEQLNLF</sequence>
<dbReference type="InterPro" id="IPR002205">
    <property type="entry name" value="Topo_IIA_dom_A"/>
</dbReference>
<feature type="region of interest" description="Disordered" evidence="7">
    <location>
        <begin position="861"/>
        <end position="1048"/>
    </location>
</feature>
<dbReference type="GO" id="GO:0005524">
    <property type="term" value="F:ATP binding"/>
    <property type="evidence" value="ECO:0007669"/>
    <property type="project" value="InterPro"/>
</dbReference>
<dbReference type="PANTHER" id="PTHR43493:SF5">
    <property type="entry name" value="DNA GYRASE SUBUNIT A, CHLOROPLASTIC_MITOCHONDRIAL"/>
    <property type="match status" value="1"/>
</dbReference>
<accession>A0AA37KQE1</accession>
<evidence type="ECO:0000259" key="8">
    <source>
        <dbReference type="PROSITE" id="PS52040"/>
    </source>
</evidence>
<feature type="compositionally biased region" description="Basic and acidic residues" evidence="7">
    <location>
        <begin position="1"/>
        <end position="13"/>
    </location>
</feature>
<dbReference type="GO" id="GO:0003918">
    <property type="term" value="F:DNA topoisomerase type II (double strand cut, ATP-hydrolyzing) activity"/>
    <property type="evidence" value="ECO:0007669"/>
    <property type="project" value="UniProtKB-EC"/>
</dbReference>
<feature type="active site" description="O-(5'-phospho-DNA)-tyrosine intermediate" evidence="6">
    <location>
        <position position="158"/>
    </location>
</feature>
<dbReference type="Gene3D" id="3.30.1360.40">
    <property type="match status" value="1"/>
</dbReference>
<dbReference type="GO" id="GO:0005737">
    <property type="term" value="C:cytoplasm"/>
    <property type="evidence" value="ECO:0007669"/>
    <property type="project" value="TreeGrafter"/>
</dbReference>
<comment type="similarity">
    <text evidence="2">Belongs to the type II topoisomerase GyrA/ParC subunit family.</text>
</comment>
<proteinExistence type="inferred from homology"/>
<dbReference type="InterPro" id="IPR013760">
    <property type="entry name" value="Topo_IIA-like_dom_sf"/>
</dbReference>
<dbReference type="NCBIfam" id="NF009397">
    <property type="entry name" value="PRK12758.1"/>
    <property type="match status" value="1"/>
</dbReference>
<dbReference type="RefSeq" id="WP_244076530.1">
    <property type="nucleotide sequence ID" value="NZ_AP025581.1"/>
</dbReference>
<dbReference type="InterPro" id="IPR013758">
    <property type="entry name" value="Topo_IIA_A/C_ab"/>
</dbReference>
<organism evidence="9 10">
    <name type="scientific">Alistipes finegoldii</name>
    <dbReference type="NCBI Taxonomy" id="214856"/>
    <lineage>
        <taxon>Bacteria</taxon>
        <taxon>Pseudomonadati</taxon>
        <taxon>Bacteroidota</taxon>
        <taxon>Bacteroidia</taxon>
        <taxon>Bacteroidales</taxon>
        <taxon>Rikenellaceae</taxon>
        <taxon>Alistipes</taxon>
    </lineage>
</organism>
<evidence type="ECO:0000313" key="10">
    <source>
        <dbReference type="Proteomes" id="UP001055105"/>
    </source>
</evidence>
<keyword evidence="5 6" id="KW-0413">Isomerase</keyword>
<feature type="compositionally biased region" description="Low complexity" evidence="7">
    <location>
        <begin position="999"/>
        <end position="1013"/>
    </location>
</feature>
<dbReference type="InterPro" id="IPR050220">
    <property type="entry name" value="Type_II_DNA_Topoisomerases"/>
</dbReference>
<dbReference type="GO" id="GO:0003677">
    <property type="term" value="F:DNA binding"/>
    <property type="evidence" value="ECO:0007669"/>
    <property type="project" value="UniProtKB-UniRule"/>
</dbReference>
<dbReference type="Gene3D" id="1.10.268.10">
    <property type="entry name" value="Topoisomerase, domain 3"/>
    <property type="match status" value="1"/>
</dbReference>
<dbReference type="Proteomes" id="UP001055105">
    <property type="component" value="Unassembled WGS sequence"/>
</dbReference>
<dbReference type="PANTHER" id="PTHR43493">
    <property type="entry name" value="DNA GYRASE/TOPOISOMERASE SUBUNIT A"/>
    <property type="match status" value="1"/>
</dbReference>
<comment type="caution">
    <text evidence="9">The sequence shown here is derived from an EMBL/GenBank/DDBJ whole genome shotgun (WGS) entry which is preliminary data.</text>
</comment>
<dbReference type="GO" id="GO:0006265">
    <property type="term" value="P:DNA topological change"/>
    <property type="evidence" value="ECO:0007669"/>
    <property type="project" value="UniProtKB-UniRule"/>
</dbReference>
<protein>
    <submittedName>
        <fullName evidence="9">DNA topoisomerase IV subunit A</fullName>
    </submittedName>
</protein>
<dbReference type="SUPFAM" id="SSF56719">
    <property type="entry name" value="Type II DNA topoisomerase"/>
    <property type="match status" value="1"/>
</dbReference>
<dbReference type="SMART" id="SM00434">
    <property type="entry name" value="TOP4c"/>
    <property type="match status" value="1"/>
</dbReference>
<keyword evidence="3 6" id="KW-0799">Topoisomerase</keyword>
<evidence type="ECO:0000256" key="1">
    <source>
        <dbReference type="ARBA" id="ARBA00000185"/>
    </source>
</evidence>
<dbReference type="InterPro" id="IPR013757">
    <property type="entry name" value="Topo_IIA_A_a_sf"/>
</dbReference>
<dbReference type="Gene3D" id="3.90.199.10">
    <property type="entry name" value="Topoisomerase II, domain 5"/>
    <property type="match status" value="1"/>
</dbReference>
<evidence type="ECO:0000256" key="7">
    <source>
        <dbReference type="SAM" id="MobiDB-lite"/>
    </source>
</evidence>
<dbReference type="AlphaFoldDB" id="A0AA37KQE1"/>
<evidence type="ECO:0000313" key="9">
    <source>
        <dbReference type="EMBL" id="GKI19069.1"/>
    </source>
</evidence>
<feature type="compositionally biased region" description="Low complexity" evidence="7">
    <location>
        <begin position="922"/>
        <end position="970"/>
    </location>
</feature>
<dbReference type="GO" id="GO:0009330">
    <property type="term" value="C:DNA topoisomerase type II (double strand cut, ATP-hydrolyzing) complex"/>
    <property type="evidence" value="ECO:0007669"/>
    <property type="project" value="TreeGrafter"/>
</dbReference>
<reference evidence="9" key="1">
    <citation type="submission" date="2022-01" db="EMBL/GenBank/DDBJ databases">
        <title>Novel bile acid biosynthetic pathways are enriched in the microbiome of centenarians.</title>
        <authorList>
            <person name="Sato Y."/>
            <person name="Atarashi K."/>
            <person name="Plichta R.D."/>
            <person name="Arai Y."/>
            <person name="Sasajima S."/>
            <person name="Kearney M.S."/>
            <person name="Suda W."/>
            <person name="Takeshita K."/>
            <person name="Sasaki T."/>
            <person name="Okamoto S."/>
            <person name="Skelly N.A."/>
            <person name="Okamura Y."/>
            <person name="Vlamakis H."/>
            <person name="Li Y."/>
            <person name="Tanoue T."/>
            <person name="Takei H."/>
            <person name="Nittono H."/>
            <person name="Narushima S."/>
            <person name="Irie J."/>
            <person name="Itoh H."/>
            <person name="Moriya K."/>
            <person name="Sugiura Y."/>
            <person name="Suematsu M."/>
            <person name="Moritoki N."/>
            <person name="Shibata S."/>
            <person name="Littman R.D."/>
            <person name="Fischbach A.M."/>
            <person name="Uwamino Y."/>
            <person name="Inoue T."/>
            <person name="Honda A."/>
            <person name="Hattori M."/>
            <person name="Murai T."/>
            <person name="Xavier J.R."/>
            <person name="Hirose N."/>
            <person name="Honda K."/>
        </authorList>
    </citation>
    <scope>NUCLEOTIDE SEQUENCE</scope>
    <source>
        <strain evidence="9">CE91-St16</strain>
    </source>
</reference>
<evidence type="ECO:0000256" key="4">
    <source>
        <dbReference type="ARBA" id="ARBA00023125"/>
    </source>
</evidence>
<evidence type="ECO:0000256" key="5">
    <source>
        <dbReference type="ARBA" id="ARBA00023235"/>
    </source>
</evidence>
<evidence type="ECO:0000256" key="2">
    <source>
        <dbReference type="ARBA" id="ARBA00008263"/>
    </source>
</evidence>
<dbReference type="EMBL" id="BQOL01000001">
    <property type="protein sequence ID" value="GKI19069.1"/>
    <property type="molecule type" value="Genomic_DNA"/>
</dbReference>
<name>A0AA37KQE1_9BACT</name>
<comment type="catalytic activity">
    <reaction evidence="1 6">
        <text>ATP-dependent breakage, passage and rejoining of double-stranded DNA.</text>
        <dbReference type="EC" id="5.6.2.2"/>
    </reaction>
</comment>
<dbReference type="PROSITE" id="PS52040">
    <property type="entry name" value="TOPO_IIA"/>
    <property type="match status" value="1"/>
</dbReference>
<feature type="domain" description="Topo IIA-type catalytic" evidence="8">
    <location>
        <begin position="77"/>
        <end position="527"/>
    </location>
</feature>
<feature type="compositionally biased region" description="Acidic residues" evidence="7">
    <location>
        <begin position="866"/>
        <end position="884"/>
    </location>
</feature>
<gene>
    <name evidence="9" type="ORF">CE91St16_19770</name>
</gene>
<evidence type="ECO:0000256" key="3">
    <source>
        <dbReference type="ARBA" id="ARBA00023029"/>
    </source>
</evidence>
<keyword evidence="4 6" id="KW-0238">DNA-binding</keyword>
<feature type="compositionally biased region" description="Gly residues" evidence="7">
    <location>
        <begin position="888"/>
        <end position="913"/>
    </location>
</feature>
<evidence type="ECO:0000256" key="6">
    <source>
        <dbReference type="PROSITE-ProRule" id="PRU01384"/>
    </source>
</evidence>